<dbReference type="OrthoDB" id="5241672at2"/>
<dbReference type="GO" id="GO:0000287">
    <property type="term" value="F:magnesium ion binding"/>
    <property type="evidence" value="ECO:0007669"/>
    <property type="project" value="TreeGrafter"/>
</dbReference>
<dbReference type="Pfam" id="PF02746">
    <property type="entry name" value="MR_MLE_N"/>
    <property type="match status" value="1"/>
</dbReference>
<dbReference type="PANTHER" id="PTHR13794">
    <property type="entry name" value="ENOLASE SUPERFAMILY, MANDELATE RACEMASE"/>
    <property type="match status" value="1"/>
</dbReference>
<dbReference type="Gene3D" id="3.30.390.10">
    <property type="entry name" value="Enolase-like, N-terminal domain"/>
    <property type="match status" value="1"/>
</dbReference>
<dbReference type="EMBL" id="SMKZ01000019">
    <property type="protein sequence ID" value="TDE09305.1"/>
    <property type="molecule type" value="Genomic_DNA"/>
</dbReference>
<evidence type="ECO:0000256" key="3">
    <source>
        <dbReference type="ARBA" id="ARBA00022842"/>
    </source>
</evidence>
<keyword evidence="2" id="KW-0479">Metal-binding</keyword>
<dbReference type="InterPro" id="IPR013341">
    <property type="entry name" value="Mandelate_racemase_N_dom"/>
</dbReference>
<dbReference type="InterPro" id="IPR046945">
    <property type="entry name" value="RHMD-like"/>
</dbReference>
<dbReference type="InterPro" id="IPR029017">
    <property type="entry name" value="Enolase-like_N"/>
</dbReference>
<name>A0A4R5DF94_9ACTN</name>
<dbReference type="InParanoid" id="A0A4R5DF94"/>
<sequence length="402" mass="44008">MTRISAVSLSLLTHPSPVGRDADGMISVGTPGEGHAVVVRIRTDDGAEGCHVEDDVMVVDQLRADPGIVTDVVAPALLGEDPAYRERIWQRLARLQRLHLTRLHDRIIAVVDIALWDLVGRMLNSPVHSLLGTYRDTVPAYASTMMGETAGPLSTPEGFADFAEQCAERGFQAFKLHTWAPLASGDADWRRDALACEEVRERVGGRLRLMLDPWHFYDREDALRLGRVIEDLDFFWYEEPMTEASPDSYVWLCDRLDVPVTGPEIAAGGIRTRADWIVRGACDIARAGVLDIGGITPMVKCAALCEALNVPLTLHLGGVASLHLLAAMPINGWYYERGLLHPDLDLDAVPPWLGRPVEVMSADGLMAIPDGPGLGCDFDSDFLAAHEQILGVTTEPPTRVRT</sequence>
<dbReference type="InterPro" id="IPR036849">
    <property type="entry name" value="Enolase-like_C_sf"/>
</dbReference>
<evidence type="ECO:0000256" key="2">
    <source>
        <dbReference type="ARBA" id="ARBA00022723"/>
    </source>
</evidence>
<evidence type="ECO:0000256" key="1">
    <source>
        <dbReference type="ARBA" id="ARBA00001946"/>
    </source>
</evidence>
<evidence type="ECO:0000313" key="6">
    <source>
        <dbReference type="Proteomes" id="UP000294739"/>
    </source>
</evidence>
<dbReference type="InterPro" id="IPR013342">
    <property type="entry name" value="Mandelate_racemase_C"/>
</dbReference>
<dbReference type="SUPFAM" id="SSF54826">
    <property type="entry name" value="Enolase N-terminal domain-like"/>
    <property type="match status" value="1"/>
</dbReference>
<gene>
    <name evidence="5" type="ORF">E1269_14940</name>
</gene>
<dbReference type="Gene3D" id="3.20.20.120">
    <property type="entry name" value="Enolase-like C-terminal domain"/>
    <property type="match status" value="1"/>
</dbReference>
<accession>A0A4R5DF94</accession>
<proteinExistence type="predicted"/>
<comment type="cofactor">
    <cofactor evidence="1">
        <name>Mg(2+)</name>
        <dbReference type="ChEBI" id="CHEBI:18420"/>
    </cofactor>
</comment>
<keyword evidence="3" id="KW-0460">Magnesium</keyword>
<dbReference type="Proteomes" id="UP000294739">
    <property type="component" value="Unassembled WGS sequence"/>
</dbReference>
<dbReference type="SMART" id="SM00922">
    <property type="entry name" value="MR_MLE"/>
    <property type="match status" value="1"/>
</dbReference>
<dbReference type="AlphaFoldDB" id="A0A4R5DF94"/>
<evidence type="ECO:0000313" key="5">
    <source>
        <dbReference type="EMBL" id="TDE09305.1"/>
    </source>
</evidence>
<reference evidence="5 6" key="1">
    <citation type="submission" date="2019-03" db="EMBL/GenBank/DDBJ databases">
        <title>Draft genome sequences of novel Actinobacteria.</title>
        <authorList>
            <person name="Sahin N."/>
            <person name="Ay H."/>
            <person name="Saygin H."/>
        </authorList>
    </citation>
    <scope>NUCLEOTIDE SEQUENCE [LARGE SCALE GENOMIC DNA]</scope>
    <source>
        <strain evidence="5 6">5K138</strain>
    </source>
</reference>
<dbReference type="GO" id="GO:0016052">
    <property type="term" value="P:carbohydrate catabolic process"/>
    <property type="evidence" value="ECO:0007669"/>
    <property type="project" value="TreeGrafter"/>
</dbReference>
<dbReference type="PANTHER" id="PTHR13794:SF58">
    <property type="entry name" value="MITOCHONDRIAL ENOLASE SUPERFAMILY MEMBER 1"/>
    <property type="match status" value="1"/>
</dbReference>
<dbReference type="InterPro" id="IPR029065">
    <property type="entry name" value="Enolase_C-like"/>
</dbReference>
<dbReference type="SUPFAM" id="SSF51604">
    <property type="entry name" value="Enolase C-terminal domain-like"/>
    <property type="match status" value="1"/>
</dbReference>
<dbReference type="GO" id="GO:0016836">
    <property type="term" value="F:hydro-lyase activity"/>
    <property type="evidence" value="ECO:0007669"/>
    <property type="project" value="TreeGrafter"/>
</dbReference>
<comment type="caution">
    <text evidence="5">The sequence shown here is derived from an EMBL/GenBank/DDBJ whole genome shotgun (WGS) entry which is preliminary data.</text>
</comment>
<dbReference type="Pfam" id="PF13378">
    <property type="entry name" value="MR_MLE_C"/>
    <property type="match status" value="1"/>
</dbReference>
<keyword evidence="6" id="KW-1185">Reference proteome</keyword>
<protein>
    <submittedName>
        <fullName evidence="5">Enolase</fullName>
    </submittedName>
</protein>
<dbReference type="RefSeq" id="WP_131895816.1">
    <property type="nucleotide sequence ID" value="NZ_SMKZ01000019.1"/>
</dbReference>
<evidence type="ECO:0000259" key="4">
    <source>
        <dbReference type="SMART" id="SM00922"/>
    </source>
</evidence>
<organism evidence="5 6">
    <name type="scientific">Jiangella asiatica</name>
    <dbReference type="NCBI Taxonomy" id="2530372"/>
    <lineage>
        <taxon>Bacteria</taxon>
        <taxon>Bacillati</taxon>
        <taxon>Actinomycetota</taxon>
        <taxon>Actinomycetes</taxon>
        <taxon>Jiangellales</taxon>
        <taxon>Jiangellaceae</taxon>
        <taxon>Jiangella</taxon>
    </lineage>
</organism>
<feature type="domain" description="Mandelate racemase/muconate lactonizing enzyme C-terminal" evidence="4">
    <location>
        <begin position="156"/>
        <end position="259"/>
    </location>
</feature>